<organism evidence="1 2">
    <name type="scientific">Prevotella melaninogenica</name>
    <dbReference type="NCBI Taxonomy" id="28132"/>
    <lineage>
        <taxon>Bacteria</taxon>
        <taxon>Pseudomonadati</taxon>
        <taxon>Bacteroidota</taxon>
        <taxon>Bacteroidia</taxon>
        <taxon>Bacteroidales</taxon>
        <taxon>Prevotellaceae</taxon>
        <taxon>Prevotella</taxon>
    </lineage>
</organism>
<dbReference type="EMBL" id="CP072361">
    <property type="protein sequence ID" value="QUB75236.1"/>
    <property type="molecule type" value="Genomic_DNA"/>
</dbReference>
<proteinExistence type="predicted"/>
<dbReference type="RefSeq" id="WP_211807326.1">
    <property type="nucleotide sequence ID" value="NZ_CP072361.1"/>
</dbReference>
<evidence type="ECO:0000313" key="1">
    <source>
        <dbReference type="EMBL" id="QUB75236.1"/>
    </source>
</evidence>
<evidence type="ECO:0000313" key="2">
    <source>
        <dbReference type="Proteomes" id="UP000682195"/>
    </source>
</evidence>
<sequence length="71" mass="8419">MKEQVAEISNGLQGMTKEMWLMREAINQQHGGKVKLNHSIEDLNLQICKKDKENEMLWERLFKSENPDQEF</sequence>
<dbReference type="Proteomes" id="UP000682195">
    <property type="component" value="Chromosome 1"/>
</dbReference>
<accession>A0ABX7XNK1</accession>
<gene>
    <name evidence="1" type="ORF">J5A58_06835</name>
</gene>
<protein>
    <submittedName>
        <fullName evidence="1">Uncharacterized protein</fullName>
    </submittedName>
</protein>
<keyword evidence="2" id="KW-1185">Reference proteome</keyword>
<name>A0ABX7XNK1_9BACT</name>
<reference evidence="1 2" key="1">
    <citation type="submission" date="2021-03" db="EMBL/GenBank/DDBJ databases">
        <title>Human Oral Microbial Genomes.</title>
        <authorList>
            <person name="Johnston C.D."/>
            <person name="Chen T."/>
            <person name="Dewhirst F.E."/>
        </authorList>
    </citation>
    <scope>NUCLEOTIDE SEQUENCE [LARGE SCALE GENOMIC DNA]</scope>
    <source>
        <strain evidence="1 2">F0054</strain>
    </source>
</reference>